<evidence type="ECO:0000256" key="2">
    <source>
        <dbReference type="ARBA" id="ARBA00004651"/>
    </source>
</evidence>
<evidence type="ECO:0000256" key="6">
    <source>
        <dbReference type="ARBA" id="ARBA00022741"/>
    </source>
</evidence>
<dbReference type="EMBL" id="CP101717">
    <property type="protein sequence ID" value="WLD57862.1"/>
    <property type="molecule type" value="Genomic_DNA"/>
</dbReference>
<accession>A0AB38YES8</accession>
<feature type="transmembrane region" description="Helical" evidence="9">
    <location>
        <begin position="163"/>
        <end position="183"/>
    </location>
</feature>
<dbReference type="InterPro" id="IPR036097">
    <property type="entry name" value="HisK_dim/P_sf"/>
</dbReference>
<dbReference type="PROSITE" id="PS50109">
    <property type="entry name" value="HIS_KIN"/>
    <property type="match status" value="1"/>
</dbReference>
<keyword evidence="7" id="KW-0418">Kinase</keyword>
<dbReference type="Gene3D" id="1.10.287.130">
    <property type="match status" value="1"/>
</dbReference>
<keyword evidence="5" id="KW-0808">Transferase</keyword>
<keyword evidence="9" id="KW-0812">Transmembrane</keyword>
<dbReference type="InterPro" id="IPR036890">
    <property type="entry name" value="HATPase_C_sf"/>
</dbReference>
<keyword evidence="4" id="KW-1003">Cell membrane</keyword>
<gene>
    <name evidence="11" type="ORF">NFC81_14280</name>
</gene>
<keyword evidence="6" id="KW-0547">Nucleotide-binding</keyword>
<keyword evidence="9" id="KW-1133">Transmembrane helix</keyword>
<evidence type="ECO:0000313" key="11">
    <source>
        <dbReference type="EMBL" id="WLD57862.1"/>
    </source>
</evidence>
<sequence>MSPSSILSLSLPADLLLLRVLYALRGFAVVGQTIAILVATYVFNMTLPLTALWLGVGALLLFNLVLFWWVFNTRKVTQWQWVGHIGIDLLVLTWQLFWTGGSTNPFVSLYLLPVALVALALPVRAVIMVGIATSVSYSLLMLFHKPLLMSASMLSPGMQLHVLGMWVNFLLTVALLTAFGSWMSHNLRLQRDKLQQARAKAMRNQSILGIAAHSAQAAHELNTPLSTLKMIAAEMKSRADEFPADLRDDIDTLDQQLDFCRDSVQRMVKGARAAAEHNTRKVSSLFRETLARFRLLRPEIELDTTLPDLTGTTVQEALAWQHLLLTLLDNAADASLAQGHKHIALNVTRHGQQLTIAVTDHGQGEPSLTGVALHSTKTHGFGIGLALADLTLEASGNQLTIETLPQGHVAYVEMPLREEPL</sequence>
<evidence type="ECO:0000256" key="5">
    <source>
        <dbReference type="ARBA" id="ARBA00022679"/>
    </source>
</evidence>
<dbReference type="RefSeq" id="WP_304995145.1">
    <property type="nucleotide sequence ID" value="NZ_CP101717.1"/>
</dbReference>
<dbReference type="SUPFAM" id="SSF55874">
    <property type="entry name" value="ATPase domain of HSP90 chaperone/DNA topoisomerase II/histidine kinase"/>
    <property type="match status" value="1"/>
</dbReference>
<keyword evidence="8 11" id="KW-0067">ATP-binding</keyword>
<name>A0AB38YES8_9GAMM</name>
<dbReference type="InterPro" id="IPR050980">
    <property type="entry name" value="2C_sensor_his_kinase"/>
</dbReference>
<comment type="catalytic activity">
    <reaction evidence="1">
        <text>ATP + protein L-histidine = ADP + protein N-phospho-L-histidine.</text>
        <dbReference type="EC" id="2.7.13.3"/>
    </reaction>
</comment>
<dbReference type="GO" id="GO:0005524">
    <property type="term" value="F:ATP binding"/>
    <property type="evidence" value="ECO:0007669"/>
    <property type="project" value="UniProtKB-KW"/>
</dbReference>
<evidence type="ECO:0000256" key="8">
    <source>
        <dbReference type="ARBA" id="ARBA00022840"/>
    </source>
</evidence>
<dbReference type="AlphaFoldDB" id="A0AB38YES8"/>
<dbReference type="InterPro" id="IPR005467">
    <property type="entry name" value="His_kinase_dom"/>
</dbReference>
<feature type="transmembrane region" description="Helical" evidence="9">
    <location>
        <begin position="110"/>
        <end position="143"/>
    </location>
</feature>
<dbReference type="CDD" id="cd00082">
    <property type="entry name" value="HisKA"/>
    <property type="match status" value="1"/>
</dbReference>
<evidence type="ECO:0000256" key="1">
    <source>
        <dbReference type="ARBA" id="ARBA00000085"/>
    </source>
</evidence>
<dbReference type="SUPFAM" id="SSF47384">
    <property type="entry name" value="Homodimeric domain of signal transducing histidine kinase"/>
    <property type="match status" value="1"/>
</dbReference>
<evidence type="ECO:0000256" key="9">
    <source>
        <dbReference type="SAM" id="Phobius"/>
    </source>
</evidence>
<dbReference type="InterPro" id="IPR003594">
    <property type="entry name" value="HATPase_dom"/>
</dbReference>
<dbReference type="EC" id="2.7.13.3" evidence="3"/>
<proteinExistence type="predicted"/>
<dbReference type="PANTHER" id="PTHR44936:SF10">
    <property type="entry name" value="SENSOR PROTEIN RSTB"/>
    <property type="match status" value="1"/>
</dbReference>
<dbReference type="Gene3D" id="3.30.565.10">
    <property type="entry name" value="Histidine kinase-like ATPase, C-terminal domain"/>
    <property type="match status" value="1"/>
</dbReference>
<evidence type="ECO:0000256" key="7">
    <source>
        <dbReference type="ARBA" id="ARBA00022777"/>
    </source>
</evidence>
<dbReference type="InterPro" id="IPR003661">
    <property type="entry name" value="HisK_dim/P_dom"/>
</dbReference>
<keyword evidence="9" id="KW-0472">Membrane</keyword>
<comment type="subcellular location">
    <subcellularLocation>
        <location evidence="2">Cell membrane</location>
        <topology evidence="2">Multi-pass membrane protein</topology>
    </subcellularLocation>
</comment>
<evidence type="ECO:0000259" key="10">
    <source>
        <dbReference type="PROSITE" id="PS50109"/>
    </source>
</evidence>
<reference evidence="11" key="1">
    <citation type="submission" date="2022-07" db="EMBL/GenBank/DDBJ databases">
        <title>Complete genome sequence of Salinispirillum sp. LH10-3-1 capable of multiple carbohydrate inversion isolated from a soda lake.</title>
        <authorList>
            <person name="Liu J."/>
            <person name="Zhai Y."/>
            <person name="Zhang H."/>
            <person name="Yang H."/>
            <person name="Qu J."/>
            <person name="Li J."/>
        </authorList>
    </citation>
    <scope>NUCLEOTIDE SEQUENCE</scope>
    <source>
        <strain evidence="11">LH 10-3-1</strain>
    </source>
</reference>
<evidence type="ECO:0000256" key="3">
    <source>
        <dbReference type="ARBA" id="ARBA00012438"/>
    </source>
</evidence>
<protein>
    <recommendedName>
        <fullName evidence="3">histidine kinase</fullName>
        <ecNumber evidence="3">2.7.13.3</ecNumber>
    </recommendedName>
</protein>
<dbReference type="SMART" id="SM00387">
    <property type="entry name" value="HATPase_c"/>
    <property type="match status" value="1"/>
</dbReference>
<evidence type="ECO:0000256" key="4">
    <source>
        <dbReference type="ARBA" id="ARBA00022475"/>
    </source>
</evidence>
<dbReference type="Pfam" id="PF02518">
    <property type="entry name" value="HATPase_c"/>
    <property type="match status" value="1"/>
</dbReference>
<dbReference type="PANTHER" id="PTHR44936">
    <property type="entry name" value="SENSOR PROTEIN CREC"/>
    <property type="match status" value="1"/>
</dbReference>
<feature type="transmembrane region" description="Helical" evidence="9">
    <location>
        <begin position="20"/>
        <end position="43"/>
    </location>
</feature>
<dbReference type="GO" id="GO:0000155">
    <property type="term" value="F:phosphorelay sensor kinase activity"/>
    <property type="evidence" value="ECO:0007669"/>
    <property type="project" value="InterPro"/>
</dbReference>
<organism evidence="11">
    <name type="scientific">Salinispirillum sp. LH 10-3-1</name>
    <dbReference type="NCBI Taxonomy" id="2952525"/>
    <lineage>
        <taxon>Bacteria</taxon>
        <taxon>Pseudomonadati</taxon>
        <taxon>Pseudomonadota</taxon>
        <taxon>Gammaproteobacteria</taxon>
        <taxon>Oceanospirillales</taxon>
        <taxon>Saccharospirillaceae</taxon>
        <taxon>Salinispirillum</taxon>
    </lineage>
</organism>
<feature type="domain" description="Histidine kinase" evidence="10">
    <location>
        <begin position="216"/>
        <end position="418"/>
    </location>
</feature>
<dbReference type="GO" id="GO:0005886">
    <property type="term" value="C:plasma membrane"/>
    <property type="evidence" value="ECO:0007669"/>
    <property type="project" value="UniProtKB-SubCell"/>
</dbReference>
<feature type="transmembrane region" description="Helical" evidence="9">
    <location>
        <begin position="50"/>
        <end position="69"/>
    </location>
</feature>